<dbReference type="Pfam" id="PF13826">
    <property type="entry name" value="Monooxy_af470-like"/>
    <property type="match status" value="1"/>
</dbReference>
<accession>A0A7H0VH42</accession>
<organism evidence="1 2">
    <name type="scientific">Croceimicrobium hydrocarbonivorans</name>
    <dbReference type="NCBI Taxonomy" id="2761580"/>
    <lineage>
        <taxon>Bacteria</taxon>
        <taxon>Pseudomonadati</taxon>
        <taxon>Bacteroidota</taxon>
        <taxon>Flavobacteriia</taxon>
        <taxon>Flavobacteriales</taxon>
        <taxon>Owenweeksiaceae</taxon>
        <taxon>Croceimicrobium</taxon>
    </lineage>
</organism>
<dbReference type="InterPro" id="IPR011008">
    <property type="entry name" value="Dimeric_a/b-barrel"/>
</dbReference>
<dbReference type="InterPro" id="IPR025444">
    <property type="entry name" value="Monooxy_af470"/>
</dbReference>
<gene>
    <name evidence="1" type="ORF">H4K34_04115</name>
</gene>
<reference evidence="1 2" key="1">
    <citation type="submission" date="2020-08" db="EMBL/GenBank/DDBJ databases">
        <title>Croceimicrobium hydrocarbonivorans gen. nov., sp. nov., a novel marine bacterium isolated from a bacterial consortium that degrades polyethylene terephthalate.</title>
        <authorList>
            <person name="Liu R."/>
        </authorList>
    </citation>
    <scope>NUCLEOTIDE SEQUENCE [LARGE SCALE GENOMIC DNA]</scope>
    <source>
        <strain evidence="1 2">A20-9</strain>
    </source>
</reference>
<dbReference type="EMBL" id="CP060139">
    <property type="protein sequence ID" value="QNR25040.1"/>
    <property type="molecule type" value="Genomic_DNA"/>
</dbReference>
<dbReference type="AlphaFoldDB" id="A0A7H0VH42"/>
<dbReference type="Proteomes" id="UP000516305">
    <property type="component" value="Chromosome"/>
</dbReference>
<protein>
    <submittedName>
        <fullName evidence="1">DUF4188 domain-containing protein</fullName>
    </submittedName>
</protein>
<dbReference type="SUPFAM" id="SSF54909">
    <property type="entry name" value="Dimeric alpha+beta barrel"/>
    <property type="match status" value="1"/>
</dbReference>
<keyword evidence="2" id="KW-1185">Reference proteome</keyword>
<evidence type="ECO:0000313" key="2">
    <source>
        <dbReference type="Proteomes" id="UP000516305"/>
    </source>
</evidence>
<dbReference type="KEGG" id="chyd:H4K34_04115"/>
<dbReference type="RefSeq" id="WP_210759565.1">
    <property type="nucleotide sequence ID" value="NZ_CP060139.1"/>
</dbReference>
<evidence type="ECO:0000313" key="1">
    <source>
        <dbReference type="EMBL" id="QNR25040.1"/>
    </source>
</evidence>
<proteinExistence type="predicted"/>
<sequence length="128" mass="14687">MYVSVTSFLVKSPWANLLFQMHAMTSFMQARKSKGILKTETFSPFRKVYSTLTHWESKEDMIRFRNSGAHLKAMKASAKMGHGITTGWETETYVNREYALERLHSEKGSLISENVPKNRLVASRPKSI</sequence>
<name>A0A7H0VH42_9FLAO</name>